<gene>
    <name evidence="2" type="ORF">PHJA_001060400</name>
</gene>
<dbReference type="Pfam" id="PF14223">
    <property type="entry name" value="Retrotran_gag_2"/>
    <property type="match status" value="1"/>
</dbReference>
<dbReference type="AlphaFoldDB" id="A0A830BNI6"/>
<feature type="compositionally biased region" description="Low complexity" evidence="1">
    <location>
        <begin position="170"/>
        <end position="181"/>
    </location>
</feature>
<evidence type="ECO:0000313" key="2">
    <source>
        <dbReference type="EMBL" id="GFP89167.1"/>
    </source>
</evidence>
<name>A0A830BNI6_9LAMI</name>
<evidence type="ECO:0000256" key="1">
    <source>
        <dbReference type="SAM" id="MobiDB-lite"/>
    </source>
</evidence>
<evidence type="ECO:0008006" key="4">
    <source>
        <dbReference type="Google" id="ProtNLM"/>
    </source>
</evidence>
<dbReference type="PANTHER" id="PTHR47481">
    <property type="match status" value="1"/>
</dbReference>
<accession>A0A830BNI6</accession>
<evidence type="ECO:0000313" key="3">
    <source>
        <dbReference type="Proteomes" id="UP000653305"/>
    </source>
</evidence>
<feature type="region of interest" description="Disordered" evidence="1">
    <location>
        <begin position="170"/>
        <end position="226"/>
    </location>
</feature>
<keyword evidence="3" id="KW-1185">Reference proteome</keyword>
<feature type="region of interest" description="Disordered" evidence="1">
    <location>
        <begin position="257"/>
        <end position="284"/>
    </location>
</feature>
<protein>
    <recommendedName>
        <fullName evidence="4">Retrovirus-related Pol polyprotein from transposon RE1</fullName>
    </recommendedName>
</protein>
<dbReference type="Proteomes" id="UP000653305">
    <property type="component" value="Unassembled WGS sequence"/>
</dbReference>
<dbReference type="EMBL" id="BMAC01000181">
    <property type="protein sequence ID" value="GFP89167.1"/>
    <property type="molecule type" value="Genomic_DNA"/>
</dbReference>
<sequence length="372" mass="41592">MDRIRPLLKPYPILLIPTTTPNPAYNTWLRQDKLLFGALVGTLSPTVATLVTRAVSSQAAWQLLADTYARPSRGHIHQLKDKLKHLKKGSQSISNFMLQVKTCADLLASLGKEQDPYDLIDDVINGLDESYQAVIDGLHARETPISFEELHEKIIQKELQLKIAAGDSSSSAPAIAMSMQSKSRWKPRSNVLSQSSSTPSQNYNPRPPQNPNPNLQKPNPYSNLPTHGPRPFLGKCQWCGERGHVMLHCAGFRQAAPHLRPPSQPRPAFSSPPSNQPYNPRPPQANFAANTNQSWLMDTGASHHATYDLQNLSLHYPYEGPDSLHIGDGKGLFISHVGRFSLNSRIFYRYSRYQTKFSKAQYSQHAIREVST</sequence>
<reference evidence="2" key="1">
    <citation type="submission" date="2020-07" db="EMBL/GenBank/DDBJ databases">
        <title>Ethylene signaling mediates host invasion by parasitic plants.</title>
        <authorList>
            <person name="Yoshida S."/>
        </authorList>
    </citation>
    <scope>NUCLEOTIDE SEQUENCE</scope>
    <source>
        <strain evidence="2">Okayama</strain>
    </source>
</reference>
<comment type="caution">
    <text evidence="2">The sequence shown here is derived from an EMBL/GenBank/DDBJ whole genome shotgun (WGS) entry which is preliminary data.</text>
</comment>
<dbReference type="OrthoDB" id="1938465at2759"/>
<proteinExistence type="predicted"/>
<dbReference type="PANTHER" id="PTHR47481:SF22">
    <property type="entry name" value="RETROTRANSPOSON GAG DOMAIN-CONTAINING PROTEIN"/>
    <property type="match status" value="1"/>
</dbReference>
<organism evidence="2 3">
    <name type="scientific">Phtheirospermum japonicum</name>
    <dbReference type="NCBI Taxonomy" id="374723"/>
    <lineage>
        <taxon>Eukaryota</taxon>
        <taxon>Viridiplantae</taxon>
        <taxon>Streptophyta</taxon>
        <taxon>Embryophyta</taxon>
        <taxon>Tracheophyta</taxon>
        <taxon>Spermatophyta</taxon>
        <taxon>Magnoliopsida</taxon>
        <taxon>eudicotyledons</taxon>
        <taxon>Gunneridae</taxon>
        <taxon>Pentapetalae</taxon>
        <taxon>asterids</taxon>
        <taxon>lamiids</taxon>
        <taxon>Lamiales</taxon>
        <taxon>Orobanchaceae</taxon>
        <taxon>Orobanchaceae incertae sedis</taxon>
        <taxon>Phtheirospermum</taxon>
    </lineage>
</organism>